<evidence type="ECO:0000313" key="2">
    <source>
        <dbReference type="Proteomes" id="UP000529843"/>
    </source>
</evidence>
<reference evidence="1 2" key="1">
    <citation type="journal article" date="2019" name="Environ. Microbiol.">
        <title>Genomics insights into ecotype formation of ammonia-oxidizing archaea in the deep ocean.</title>
        <authorList>
            <person name="Wang Y."/>
            <person name="Huang J.M."/>
            <person name="Cui G.J."/>
            <person name="Nunoura T."/>
            <person name="Takaki Y."/>
            <person name="Li W.L."/>
            <person name="Li J."/>
            <person name="Gao Z.M."/>
            <person name="Takai K."/>
            <person name="Zhang A.Q."/>
            <person name="Stepanauskas R."/>
        </authorList>
    </citation>
    <scope>NUCLEOTIDE SEQUENCE [LARGE SCALE GENOMIC DNA]</scope>
    <source>
        <strain evidence="1 2">N8</strain>
    </source>
</reference>
<accession>A0A7K4NLT9</accession>
<protein>
    <submittedName>
        <fullName evidence="1">Uncharacterized protein</fullName>
    </submittedName>
</protein>
<dbReference type="AlphaFoldDB" id="A0A7K4NLT9"/>
<name>A0A7K4NLT9_9ARCH</name>
<evidence type="ECO:0000313" key="1">
    <source>
        <dbReference type="EMBL" id="NWK02268.1"/>
    </source>
</evidence>
<gene>
    <name evidence="1" type="ORF">HX804_03065</name>
</gene>
<dbReference type="Proteomes" id="UP000529843">
    <property type="component" value="Unassembled WGS sequence"/>
</dbReference>
<dbReference type="EMBL" id="JACAST010000020">
    <property type="protein sequence ID" value="NWK02268.1"/>
    <property type="molecule type" value="Genomic_DNA"/>
</dbReference>
<sequence length="50" mass="5883">MNNKEKVKEALRIVNKSIESMKIKDMDMSTGAGVWWKLDMEKIKKILEED</sequence>
<proteinExistence type="predicted"/>
<organism evidence="1 2">
    <name type="scientific">Marine Group I thaumarchaeote</name>
    <dbReference type="NCBI Taxonomy" id="2511932"/>
    <lineage>
        <taxon>Archaea</taxon>
        <taxon>Nitrososphaerota</taxon>
        <taxon>Marine Group I</taxon>
    </lineage>
</organism>
<comment type="caution">
    <text evidence="1">The sequence shown here is derived from an EMBL/GenBank/DDBJ whole genome shotgun (WGS) entry which is preliminary data.</text>
</comment>